<dbReference type="NCBIfam" id="TIGR00797">
    <property type="entry name" value="matE"/>
    <property type="match status" value="1"/>
</dbReference>
<feature type="transmembrane region" description="Helical" evidence="10">
    <location>
        <begin position="27"/>
        <end position="50"/>
    </location>
</feature>
<evidence type="ECO:0000256" key="1">
    <source>
        <dbReference type="ARBA" id="ARBA00004429"/>
    </source>
</evidence>
<comment type="subcellular location">
    <subcellularLocation>
        <location evidence="1">Cell inner membrane</location>
        <topology evidence="1">Multi-pass membrane protein</topology>
    </subcellularLocation>
</comment>
<dbReference type="InterPro" id="IPR002528">
    <property type="entry name" value="MATE_fam"/>
</dbReference>
<keyword evidence="6 10" id="KW-1133">Transmembrane helix</keyword>
<dbReference type="Pfam" id="PF01554">
    <property type="entry name" value="MatE"/>
    <property type="match status" value="2"/>
</dbReference>
<evidence type="ECO:0000256" key="3">
    <source>
        <dbReference type="ARBA" id="ARBA00022449"/>
    </source>
</evidence>
<dbReference type="InterPro" id="IPR050222">
    <property type="entry name" value="MATE_MdtK"/>
</dbReference>
<evidence type="ECO:0000256" key="9">
    <source>
        <dbReference type="ARBA" id="ARBA00031636"/>
    </source>
</evidence>
<feature type="transmembrane region" description="Helical" evidence="10">
    <location>
        <begin position="206"/>
        <end position="226"/>
    </location>
</feature>
<dbReference type="EMBL" id="WTYF01000004">
    <property type="protein sequence ID" value="MXO52143.1"/>
    <property type="molecule type" value="Genomic_DNA"/>
</dbReference>
<dbReference type="CDD" id="cd13131">
    <property type="entry name" value="MATE_NorM_like"/>
    <property type="match status" value="1"/>
</dbReference>
<dbReference type="RefSeq" id="WP_160608811.1">
    <property type="nucleotide sequence ID" value="NZ_WTYF01000004.1"/>
</dbReference>
<evidence type="ECO:0000256" key="4">
    <source>
        <dbReference type="ARBA" id="ARBA00022475"/>
    </source>
</evidence>
<dbReference type="PANTHER" id="PTHR43298:SF2">
    <property type="entry name" value="FMN_FAD EXPORTER YEEO-RELATED"/>
    <property type="match status" value="1"/>
</dbReference>
<evidence type="ECO:0000313" key="11">
    <source>
        <dbReference type="EMBL" id="MXO52143.1"/>
    </source>
</evidence>
<dbReference type="InterPro" id="IPR048279">
    <property type="entry name" value="MdtK-like"/>
</dbReference>
<evidence type="ECO:0000256" key="5">
    <source>
        <dbReference type="ARBA" id="ARBA00022692"/>
    </source>
</evidence>
<keyword evidence="2" id="KW-0813">Transport</keyword>
<dbReference type="GO" id="GO:0015297">
    <property type="term" value="F:antiporter activity"/>
    <property type="evidence" value="ECO:0007669"/>
    <property type="project" value="UniProtKB-KW"/>
</dbReference>
<keyword evidence="8 10" id="KW-0472">Membrane</keyword>
<feature type="transmembrane region" description="Helical" evidence="10">
    <location>
        <begin position="172"/>
        <end position="194"/>
    </location>
</feature>
<dbReference type="PIRSF" id="PIRSF006603">
    <property type="entry name" value="DinF"/>
    <property type="match status" value="1"/>
</dbReference>
<sequence>MRSDRPLAPTPAGGDGWREEIAATFRLAWPLALANLLQMLVHAVDVIFVARLGERELAASALGIALFGLTMWAFTGLVGMVAALIAEELGRRRHSVREVRRSVRMAMWLSVVAALVGMAICWQGEALMRLTGQDDALSERAGDFLVIIMFAMWPMIASSVLRNFVSALGRPVFATAITGVALVASVVFNYAFVFGNLGAPALGLEGSALASVLTSFVQLASYLVAIRLDRRLRRYRILGNWWRPEWPRMRELVILGTPVMIIIIAEAGLFSGAALLMGRIGPAELAGHTIALQIAALAFQIPFGLGQAATIRVGYHYGARDRAAMGRAGWVGIAMGGAFMCITAILMLVAPMLLLRIYIDPTLAANAAMVVFAVRYMKVAAAFQLFDGVQAVAAGALRGLQDTRVPMLIAVFSYWVPGFGTAIWLGFYTPLEGTGVWIGLAIGLVFSAGLLTWRWARRETLGLTAEPHHAF</sequence>
<feature type="transmembrane region" description="Helical" evidence="10">
    <location>
        <begin position="434"/>
        <end position="453"/>
    </location>
</feature>
<feature type="transmembrane region" description="Helical" evidence="10">
    <location>
        <begin position="407"/>
        <end position="428"/>
    </location>
</feature>
<accession>A0A844Y4A7</accession>
<evidence type="ECO:0000256" key="6">
    <source>
        <dbReference type="ARBA" id="ARBA00022989"/>
    </source>
</evidence>
<protein>
    <recommendedName>
        <fullName evidence="9">Multidrug-efflux transporter</fullName>
    </recommendedName>
</protein>
<comment type="caution">
    <text evidence="11">The sequence shown here is derived from an EMBL/GenBank/DDBJ whole genome shotgun (WGS) entry which is preliminary data.</text>
</comment>
<dbReference type="Proteomes" id="UP000444185">
    <property type="component" value="Unassembled WGS sequence"/>
</dbReference>
<keyword evidence="5 10" id="KW-0812">Transmembrane</keyword>
<keyword evidence="12" id="KW-1185">Reference proteome</keyword>
<feature type="transmembrane region" description="Helical" evidence="10">
    <location>
        <begin position="106"/>
        <end position="124"/>
    </location>
</feature>
<name>A0A844Y4A7_9SPHN</name>
<dbReference type="GO" id="GO:0005886">
    <property type="term" value="C:plasma membrane"/>
    <property type="evidence" value="ECO:0007669"/>
    <property type="project" value="UniProtKB-SubCell"/>
</dbReference>
<organism evidence="11 12">
    <name type="scientific">Qipengyuania gaetbuli</name>
    <dbReference type="NCBI Taxonomy" id="266952"/>
    <lineage>
        <taxon>Bacteria</taxon>
        <taxon>Pseudomonadati</taxon>
        <taxon>Pseudomonadota</taxon>
        <taxon>Alphaproteobacteria</taxon>
        <taxon>Sphingomonadales</taxon>
        <taxon>Erythrobacteraceae</taxon>
        <taxon>Qipengyuania</taxon>
    </lineage>
</organism>
<evidence type="ECO:0000256" key="2">
    <source>
        <dbReference type="ARBA" id="ARBA00022448"/>
    </source>
</evidence>
<evidence type="ECO:0000256" key="8">
    <source>
        <dbReference type="ARBA" id="ARBA00023136"/>
    </source>
</evidence>
<dbReference type="GO" id="GO:0006811">
    <property type="term" value="P:monoatomic ion transport"/>
    <property type="evidence" value="ECO:0007669"/>
    <property type="project" value="UniProtKB-KW"/>
</dbReference>
<feature type="transmembrane region" description="Helical" evidence="10">
    <location>
        <begin position="290"/>
        <end position="309"/>
    </location>
</feature>
<keyword evidence="4" id="KW-1003">Cell membrane</keyword>
<evidence type="ECO:0000313" key="12">
    <source>
        <dbReference type="Proteomes" id="UP000444185"/>
    </source>
</evidence>
<dbReference type="OrthoDB" id="9780160at2"/>
<dbReference type="AlphaFoldDB" id="A0A844Y4A7"/>
<feature type="transmembrane region" description="Helical" evidence="10">
    <location>
        <begin position="330"/>
        <end position="359"/>
    </location>
</feature>
<feature type="transmembrane region" description="Helical" evidence="10">
    <location>
        <begin position="62"/>
        <end position="85"/>
    </location>
</feature>
<keyword evidence="3" id="KW-0050">Antiport</keyword>
<proteinExistence type="predicted"/>
<dbReference type="GO" id="GO:0042910">
    <property type="term" value="F:xenobiotic transmembrane transporter activity"/>
    <property type="evidence" value="ECO:0007669"/>
    <property type="project" value="InterPro"/>
</dbReference>
<evidence type="ECO:0000256" key="10">
    <source>
        <dbReference type="SAM" id="Phobius"/>
    </source>
</evidence>
<dbReference type="PANTHER" id="PTHR43298">
    <property type="entry name" value="MULTIDRUG RESISTANCE PROTEIN NORM-RELATED"/>
    <property type="match status" value="1"/>
</dbReference>
<gene>
    <name evidence="11" type="ORF">GRI42_12590</name>
</gene>
<feature type="transmembrane region" description="Helical" evidence="10">
    <location>
        <begin position="365"/>
        <end position="386"/>
    </location>
</feature>
<evidence type="ECO:0000256" key="7">
    <source>
        <dbReference type="ARBA" id="ARBA00023065"/>
    </source>
</evidence>
<feature type="transmembrane region" description="Helical" evidence="10">
    <location>
        <begin position="144"/>
        <end position="165"/>
    </location>
</feature>
<feature type="transmembrane region" description="Helical" evidence="10">
    <location>
        <begin position="252"/>
        <end position="278"/>
    </location>
</feature>
<keyword evidence="7" id="KW-0406">Ion transport</keyword>
<reference evidence="11 12" key="1">
    <citation type="submission" date="2019-12" db="EMBL/GenBank/DDBJ databases">
        <title>Genomic-based taxomic classification of the family Erythrobacteraceae.</title>
        <authorList>
            <person name="Xu L."/>
        </authorList>
    </citation>
    <scope>NUCLEOTIDE SEQUENCE [LARGE SCALE GENOMIC DNA]</scope>
    <source>
        <strain evidence="11 12">DSM 16225</strain>
    </source>
</reference>